<organism evidence="7 8">
    <name type="scientific">Aeromicrobium choanae</name>
    <dbReference type="NCBI Taxonomy" id="1736691"/>
    <lineage>
        <taxon>Bacteria</taxon>
        <taxon>Bacillati</taxon>
        <taxon>Actinomycetota</taxon>
        <taxon>Actinomycetes</taxon>
        <taxon>Propionibacteriales</taxon>
        <taxon>Nocardioidaceae</taxon>
        <taxon>Aeromicrobium</taxon>
    </lineage>
</organism>
<reference evidence="8" key="1">
    <citation type="submission" date="2017-02" db="EMBL/GenBank/DDBJ databases">
        <authorList>
            <person name="Varghese N."/>
            <person name="Submissions S."/>
        </authorList>
    </citation>
    <scope>NUCLEOTIDE SEQUENCE [LARGE SCALE GENOMIC DNA]</scope>
    <source>
        <strain evidence="8">9H-4</strain>
    </source>
</reference>
<dbReference type="GO" id="GO:0005886">
    <property type="term" value="C:plasma membrane"/>
    <property type="evidence" value="ECO:0007669"/>
    <property type="project" value="TreeGrafter"/>
</dbReference>
<dbReference type="RefSeq" id="WP_078698263.1">
    <property type="nucleotide sequence ID" value="NZ_LT796768.1"/>
</dbReference>
<dbReference type="InterPro" id="IPR002810">
    <property type="entry name" value="NfeD-like_C"/>
</dbReference>
<evidence type="ECO:0000313" key="8">
    <source>
        <dbReference type="Proteomes" id="UP000191040"/>
    </source>
</evidence>
<evidence type="ECO:0000256" key="1">
    <source>
        <dbReference type="ARBA" id="ARBA00004141"/>
    </source>
</evidence>
<dbReference type="STRING" id="1736691.SAMN06295964_0024"/>
<comment type="subcellular location">
    <subcellularLocation>
        <location evidence="1">Membrane</location>
        <topology evidence="1">Multi-pass membrane protein</topology>
    </subcellularLocation>
</comment>
<name>A0A1T4YN28_9ACTN</name>
<dbReference type="OrthoDB" id="9792945at2"/>
<keyword evidence="3 5" id="KW-1133">Transmembrane helix</keyword>
<dbReference type="GO" id="GO:0008233">
    <property type="term" value="F:peptidase activity"/>
    <property type="evidence" value="ECO:0007669"/>
    <property type="project" value="UniProtKB-KW"/>
</dbReference>
<keyword evidence="2 5" id="KW-0812">Transmembrane</keyword>
<keyword evidence="8" id="KW-1185">Reference proteome</keyword>
<feature type="domain" description="NfeD-like C-terminal" evidence="6">
    <location>
        <begin position="88"/>
        <end position="145"/>
    </location>
</feature>
<feature type="transmembrane region" description="Helical" evidence="5">
    <location>
        <begin position="51"/>
        <end position="69"/>
    </location>
</feature>
<keyword evidence="7" id="KW-0645">Protease</keyword>
<dbReference type="EMBL" id="LT796768">
    <property type="protein sequence ID" value="SKB02675.1"/>
    <property type="molecule type" value="Genomic_DNA"/>
</dbReference>
<feature type="transmembrane region" description="Helical" evidence="5">
    <location>
        <begin position="12"/>
        <end position="45"/>
    </location>
</feature>
<dbReference type="GO" id="GO:0006508">
    <property type="term" value="P:proteolysis"/>
    <property type="evidence" value="ECO:0007669"/>
    <property type="project" value="UniProtKB-KW"/>
</dbReference>
<dbReference type="Pfam" id="PF01957">
    <property type="entry name" value="NfeD"/>
    <property type="match status" value="1"/>
</dbReference>
<accession>A0A1T4YN28</accession>
<dbReference type="Gene3D" id="2.40.50.140">
    <property type="entry name" value="Nucleic acid-binding proteins"/>
    <property type="match status" value="1"/>
</dbReference>
<dbReference type="PANTHER" id="PTHR33507:SF3">
    <property type="entry name" value="INNER MEMBRANE PROTEIN YBBJ"/>
    <property type="match status" value="1"/>
</dbReference>
<dbReference type="InterPro" id="IPR012340">
    <property type="entry name" value="NA-bd_OB-fold"/>
</dbReference>
<evidence type="ECO:0000256" key="2">
    <source>
        <dbReference type="ARBA" id="ARBA00022692"/>
    </source>
</evidence>
<dbReference type="AlphaFoldDB" id="A0A1T4YN28"/>
<dbReference type="InterPro" id="IPR052165">
    <property type="entry name" value="Membrane_assoc_protease"/>
</dbReference>
<dbReference type="PANTHER" id="PTHR33507">
    <property type="entry name" value="INNER MEMBRANE PROTEIN YBBJ"/>
    <property type="match status" value="1"/>
</dbReference>
<keyword evidence="7" id="KW-0378">Hydrolase</keyword>
<sequence length="149" mass="15646">MDWFGDDIWVTWAALGVLMCLIELASGELIFLMFGIAAFSAAVAAAAGAPMALPLAIFGVVSVALLALVRPRIAARVHDGPSLPVGQQALVGQLAIVEEVVNRHAGRVLIGDVHWTARPVDPEATYEPGDELLVAAIDGAIARVVRKES</sequence>
<proteinExistence type="predicted"/>
<dbReference type="Proteomes" id="UP000191040">
    <property type="component" value="Chromosome I"/>
</dbReference>
<evidence type="ECO:0000256" key="3">
    <source>
        <dbReference type="ARBA" id="ARBA00022989"/>
    </source>
</evidence>
<evidence type="ECO:0000256" key="5">
    <source>
        <dbReference type="SAM" id="Phobius"/>
    </source>
</evidence>
<evidence type="ECO:0000259" key="6">
    <source>
        <dbReference type="Pfam" id="PF01957"/>
    </source>
</evidence>
<gene>
    <name evidence="7" type="ORF">SAMN06295964_0024</name>
</gene>
<evidence type="ECO:0000256" key="4">
    <source>
        <dbReference type="ARBA" id="ARBA00023136"/>
    </source>
</evidence>
<evidence type="ECO:0000313" key="7">
    <source>
        <dbReference type="EMBL" id="SKB02675.1"/>
    </source>
</evidence>
<keyword evidence="4 5" id="KW-0472">Membrane</keyword>
<protein>
    <submittedName>
        <fullName evidence="7">Membrane protein implicated in regulation of membrane protease activity</fullName>
    </submittedName>
</protein>